<dbReference type="PANTHER" id="PTHR40081">
    <property type="entry name" value="CONCANAVALIN A-LIKE LECTIN/GLUCANASE"/>
    <property type="match status" value="1"/>
</dbReference>
<evidence type="ECO:0000259" key="4">
    <source>
        <dbReference type="Pfam" id="PF21346"/>
    </source>
</evidence>
<accession>A0ABU7SGT6</accession>
<proteinExistence type="predicted"/>
<evidence type="ECO:0008006" key="7">
    <source>
        <dbReference type="Google" id="ProtNLM"/>
    </source>
</evidence>
<feature type="domain" description="PcRGLX/YetA-like C-terminal alpha/alpha toroid" evidence="4">
    <location>
        <begin position="512"/>
        <end position="920"/>
    </location>
</feature>
<feature type="compositionally biased region" description="Low complexity" evidence="1">
    <location>
        <begin position="27"/>
        <end position="47"/>
    </location>
</feature>
<dbReference type="EMBL" id="JAZGQL010000014">
    <property type="protein sequence ID" value="MEE6309126.1"/>
    <property type="molecule type" value="Genomic_DNA"/>
</dbReference>
<sequence>MPQLPRRSLLMGVAMAGVATQLPGPRPAAAAPTRVTPARPGTPAAADPDARVPLRWLDGDAPRALVGTTWGVPWPRGALPRGQELCLSTAAGTAVPVQSWPIGFWPDGTVKWTAHAIGPGVPPAADYLLRPGQPAAPDLPVRVTETARVIEVDTGVVRCRIARRGRVLVPSIVRGDRTVAANGTLVCLRRDATGEDEAGTVRQQRFTAEIHEVRVEQRGPVRAVVRVDGRHRAARGRREWLPFTIRLYLYAGGDGIRMVHSFVFDGDERKDFVSGLGVRFQVPMTDQPHDRHVRFAGDGTERAGELGGVLGEAVRGITGLRRDPGAAVRQAQVAGERTPDVATWDTRVSSRLHLVPTWGDYSLRQLSDGCFDIRKRTRAGHGWVQVDTGRRAGGLGYVGGVSGGLAFGMKDFWQLHPTQLDVRGAADESAEVTVWLWSPDAAPMDLRFYHDGMGQDSYPEQLEGLEITYEDYEPGFGSPYGIARTTEMYFWALGGTPSAERFGQLAAAVRTPPLIVAPPAQLHAAGVFGDWSPVDRSTPARREIEDRLDFLFDFHRGQVEQRSWYGFWNYGDIMHSYDPDRHVWRYDVGGYAWANSELSPDLWLWYQYLRSGRADVFRFAEAMTRHTGEVDVYHLGRYRDLGTRHGVLHWADSAKQLRISSAAYRRFYYFLTADERVGDLMRDLVDADRTFLALDPIRKIRTEPYEPDPHALGIGFGTDWSGLAAAWLTEWERDGDPVARTKLVNTARSIAAQPNGFIQGDGLYDLDTGLFAIGAPKVSVGSLGAVFGLVEICAELVDLLDLPEFTDAWLQYCRLYNGTAAEQITETGQSFGNLNLRQAHARLTAYAAARTGNPALAARAWQEFHTGHAGYPRDLDWRSVRIEGPAVLKPVDEASFVSTNASSQYGLAAIQCLALVGDHLPAQEER</sequence>
<keyword evidence="6" id="KW-1185">Reference proteome</keyword>
<evidence type="ECO:0000313" key="6">
    <source>
        <dbReference type="Proteomes" id="UP001339911"/>
    </source>
</evidence>
<dbReference type="RefSeq" id="WP_331209406.1">
    <property type="nucleotide sequence ID" value="NZ_JAZGQL010000014.1"/>
</dbReference>
<dbReference type="Pfam" id="PF21345">
    <property type="entry name" value="PcRGLX_2nd"/>
    <property type="match status" value="1"/>
</dbReference>
<reference evidence="5 6" key="1">
    <citation type="submission" date="2024-01" db="EMBL/GenBank/DDBJ databases">
        <title>Genome insights into Plantactinospora veratri sp. nov.</title>
        <authorList>
            <person name="Wang L."/>
        </authorList>
    </citation>
    <scope>NUCLEOTIDE SEQUENCE [LARGE SCALE GENOMIC DNA]</scope>
    <source>
        <strain evidence="5 6">NEAU-FHS4</strain>
    </source>
</reference>
<feature type="domain" description="PcRGLX/YetA-like central beta-sandwich" evidence="3">
    <location>
        <begin position="141"/>
        <end position="506"/>
    </location>
</feature>
<dbReference type="PANTHER" id="PTHR40081:SF1">
    <property type="entry name" value="TAT PATHWAY SIGNAL SEQUENCE DOMAIN PROTEIN"/>
    <property type="match status" value="1"/>
</dbReference>
<comment type="caution">
    <text evidence="5">The sequence shown here is derived from an EMBL/GenBank/DDBJ whole genome shotgun (WGS) entry which is preliminary data.</text>
</comment>
<dbReference type="InterPro" id="IPR048329">
    <property type="entry name" value="PcRGLX_1st"/>
</dbReference>
<name>A0ABU7SGT6_9ACTN</name>
<evidence type="ECO:0000259" key="2">
    <source>
        <dbReference type="Pfam" id="PF19501"/>
    </source>
</evidence>
<dbReference type="Pfam" id="PF19501">
    <property type="entry name" value="PcRGLX_1st"/>
    <property type="match status" value="1"/>
</dbReference>
<dbReference type="PROSITE" id="PS51318">
    <property type="entry name" value="TAT"/>
    <property type="match status" value="1"/>
</dbReference>
<dbReference type="InterPro" id="IPR048330">
    <property type="entry name" value="PcRGLX/YetA_2nd"/>
</dbReference>
<protein>
    <recommendedName>
        <fullName evidence="7">Tat pathway signal sequence domain protein</fullName>
    </recommendedName>
</protein>
<dbReference type="Proteomes" id="UP001339911">
    <property type="component" value="Unassembled WGS sequence"/>
</dbReference>
<evidence type="ECO:0000313" key="5">
    <source>
        <dbReference type="EMBL" id="MEE6309126.1"/>
    </source>
</evidence>
<dbReference type="InterPro" id="IPR048331">
    <property type="entry name" value="PcRGLX/YetA_3rd"/>
</dbReference>
<evidence type="ECO:0000259" key="3">
    <source>
        <dbReference type="Pfam" id="PF21345"/>
    </source>
</evidence>
<evidence type="ECO:0000256" key="1">
    <source>
        <dbReference type="SAM" id="MobiDB-lite"/>
    </source>
</evidence>
<dbReference type="InterPro" id="IPR045793">
    <property type="entry name" value="PcRGLX/YetA-like"/>
</dbReference>
<feature type="domain" description="PcRGLX/YetA-like N-terminal RIFT barrel" evidence="2">
    <location>
        <begin position="52"/>
        <end position="130"/>
    </location>
</feature>
<dbReference type="Pfam" id="PF21346">
    <property type="entry name" value="PcRGLX_3rd"/>
    <property type="match status" value="1"/>
</dbReference>
<dbReference type="InterPro" id="IPR006311">
    <property type="entry name" value="TAT_signal"/>
</dbReference>
<feature type="region of interest" description="Disordered" evidence="1">
    <location>
        <begin position="21"/>
        <end position="49"/>
    </location>
</feature>
<organism evidence="5 6">
    <name type="scientific">Plantactinospora veratri</name>
    <dbReference type="NCBI Taxonomy" id="1436122"/>
    <lineage>
        <taxon>Bacteria</taxon>
        <taxon>Bacillati</taxon>
        <taxon>Actinomycetota</taxon>
        <taxon>Actinomycetes</taxon>
        <taxon>Micromonosporales</taxon>
        <taxon>Micromonosporaceae</taxon>
        <taxon>Plantactinospora</taxon>
    </lineage>
</organism>
<gene>
    <name evidence="5" type="ORF">V1634_20005</name>
</gene>